<evidence type="ECO:0000256" key="8">
    <source>
        <dbReference type="ARBA" id="ARBA00022967"/>
    </source>
</evidence>
<sequence length="461" mass="51330">MLKILIPSLMLVPTAWMTPAKWLWPTSLLHSLLIALASLTWLKNSSETGWSCLNPYMATDPLSTPLLVLTCWLLPLMILASQNHTAHEPTNRQRMYISLLASLQIFLIMAFGATEVIMFYVMFEATLIPTLMLITRWGNQTERLNAGVYFLFYTLAGSLPLLVALLLLQNSTGTLSLLILQYSAPTQLITYADKLWWAGCMLAFLVKMPLYGVHLWLPKAHVEAPVAGSMILAAVLLKLGGYGMMRMLVVLEPLTKELCYPFIIFALWGVIMTGSICLRQTDLKSLIAYSSVSHMGLVVGGILIQTPWGFTGALILMIAHGLTSSALFCLANTNYERTHSRTMVLARGLQMALPLMTSWWFIASLANLALPPLPNLMGELMIITSLFNWSWWTLALTGAGTLITAGYSLYMFLMTQRGPLPPHILALEPSHTREHLLMALHLIPLALLIFKPELIWGWIAC</sequence>
<dbReference type="NCBIfam" id="TIGR01972">
    <property type="entry name" value="NDH_I_M"/>
    <property type="match status" value="1"/>
</dbReference>
<evidence type="ECO:0000256" key="1">
    <source>
        <dbReference type="ARBA" id="ARBA00004225"/>
    </source>
</evidence>
<feature type="transmembrane region" description="Helical" evidence="16">
    <location>
        <begin position="21"/>
        <end position="42"/>
    </location>
</feature>
<dbReference type="EMBL" id="AP018426">
    <property type="protein sequence ID" value="BBB04516.1"/>
    <property type="molecule type" value="Genomic_DNA"/>
</dbReference>
<evidence type="ECO:0000256" key="4">
    <source>
        <dbReference type="ARBA" id="ARBA00021006"/>
    </source>
</evidence>
<feature type="domain" description="NADH:ubiquinone oxidoreductase chain 4 N-terminal" evidence="18">
    <location>
        <begin position="1"/>
        <end position="110"/>
    </location>
</feature>
<keyword evidence="7 16" id="KW-0812">Transmembrane</keyword>
<keyword evidence="12 16" id="KW-0830">Ubiquinone</keyword>
<comment type="function">
    <text evidence="16">Core subunit of the mitochondrial membrane respiratory chain NADH dehydrogenase (Complex I) which catalyzes electron transfer from NADH through the respiratory chain, using ubiquinone as an electron acceptor. Essential for the catalytic activity and assembly of complex I.</text>
</comment>
<evidence type="ECO:0000256" key="3">
    <source>
        <dbReference type="ARBA" id="ARBA00012944"/>
    </source>
</evidence>
<protein>
    <recommendedName>
        <fullName evidence="4 16">NADH-ubiquinone oxidoreductase chain 4</fullName>
        <ecNumber evidence="3 16">7.1.1.2</ecNumber>
    </recommendedName>
</protein>
<keyword evidence="8" id="KW-1278">Translocase</keyword>
<dbReference type="GO" id="GO:0048039">
    <property type="term" value="F:ubiquinone binding"/>
    <property type="evidence" value="ECO:0007669"/>
    <property type="project" value="TreeGrafter"/>
</dbReference>
<evidence type="ECO:0000256" key="13">
    <source>
        <dbReference type="ARBA" id="ARBA00023128"/>
    </source>
</evidence>
<evidence type="ECO:0000256" key="6">
    <source>
        <dbReference type="ARBA" id="ARBA00022660"/>
    </source>
</evidence>
<dbReference type="AlphaFoldDB" id="A0A7I6N658"/>
<keyword evidence="6 16" id="KW-0679">Respiratory chain</keyword>
<dbReference type="EC" id="7.1.1.2" evidence="3 16"/>
<feature type="transmembrane region" description="Helical" evidence="16">
    <location>
        <begin position="146"/>
        <end position="168"/>
    </location>
</feature>
<dbReference type="PANTHER" id="PTHR43507:SF20">
    <property type="entry name" value="NADH-UBIQUINONE OXIDOREDUCTASE CHAIN 4"/>
    <property type="match status" value="1"/>
</dbReference>
<comment type="subcellular location">
    <subcellularLocation>
        <location evidence="1 16">Mitochondrion membrane</location>
        <topology evidence="1 16">Multi-pass membrane protein</topology>
    </subcellularLocation>
</comment>
<evidence type="ECO:0000256" key="10">
    <source>
        <dbReference type="ARBA" id="ARBA00022989"/>
    </source>
</evidence>
<comment type="catalytic activity">
    <reaction evidence="15 16">
        <text>a ubiquinone + NADH + 5 H(+)(in) = a ubiquinol + NAD(+) + 4 H(+)(out)</text>
        <dbReference type="Rhea" id="RHEA:29091"/>
        <dbReference type="Rhea" id="RHEA-COMP:9565"/>
        <dbReference type="Rhea" id="RHEA-COMP:9566"/>
        <dbReference type="ChEBI" id="CHEBI:15378"/>
        <dbReference type="ChEBI" id="CHEBI:16389"/>
        <dbReference type="ChEBI" id="CHEBI:17976"/>
        <dbReference type="ChEBI" id="CHEBI:57540"/>
        <dbReference type="ChEBI" id="CHEBI:57945"/>
        <dbReference type="EC" id="7.1.1.2"/>
    </reaction>
</comment>
<reference evidence="19" key="1">
    <citation type="submission" date="2017-11" db="EMBL/GenBank/DDBJ databases">
        <title>Discovery of a colossal slicked (Alepocephalidae, Otocephala): An active top-predator in the deep Suruga Bay.</title>
        <authorList>
            <person name="Kawato M."/>
            <person name="Poulsen JY."/>
            <person name="Tsuchida S."/>
            <person name="Sado T."/>
            <person name="Miya M."/>
            <person name="Fujikura K."/>
            <person name="Fujiwara Y."/>
        </authorList>
    </citation>
    <scope>NUCLEOTIDE SEQUENCE</scope>
</reference>
<keyword evidence="5 16" id="KW-0813">Transport</keyword>
<geneLocation type="mitochondrion" evidence="19"/>
<comment type="similarity">
    <text evidence="2 16">Belongs to the complex I subunit 4 family.</text>
</comment>
<evidence type="ECO:0000259" key="18">
    <source>
        <dbReference type="Pfam" id="PF01059"/>
    </source>
</evidence>
<proteinExistence type="inferred from homology"/>
<dbReference type="GO" id="GO:0008137">
    <property type="term" value="F:NADH dehydrogenase (ubiquinone) activity"/>
    <property type="evidence" value="ECO:0007669"/>
    <property type="project" value="UniProtKB-UniRule"/>
</dbReference>
<feature type="transmembrane region" description="Helical" evidence="16">
    <location>
        <begin position="352"/>
        <end position="370"/>
    </location>
</feature>
<dbReference type="InterPro" id="IPR001750">
    <property type="entry name" value="ND/Mrp_TM"/>
</dbReference>
<feature type="transmembrane region" description="Helical" evidence="16">
    <location>
        <begin position="62"/>
        <end position="81"/>
    </location>
</feature>
<feature type="transmembrane region" description="Helical" evidence="16">
    <location>
        <begin position="93"/>
        <end position="111"/>
    </location>
</feature>
<dbReference type="GO" id="GO:0003954">
    <property type="term" value="F:NADH dehydrogenase activity"/>
    <property type="evidence" value="ECO:0007669"/>
    <property type="project" value="TreeGrafter"/>
</dbReference>
<feature type="transmembrane region" description="Helical" evidence="16">
    <location>
        <begin position="390"/>
        <end position="415"/>
    </location>
</feature>
<feature type="domain" description="NADH:quinone oxidoreductase/Mrp antiporter transmembrane" evidence="17">
    <location>
        <begin position="113"/>
        <end position="403"/>
    </location>
</feature>
<dbReference type="Pfam" id="PF01059">
    <property type="entry name" value="Oxidored_q5_N"/>
    <property type="match status" value="1"/>
</dbReference>
<dbReference type="InterPro" id="IPR010227">
    <property type="entry name" value="NADH_Q_OxRdtase_chainM/4"/>
</dbReference>
<dbReference type="PRINTS" id="PR01437">
    <property type="entry name" value="NUOXDRDTASE4"/>
</dbReference>
<keyword evidence="11 16" id="KW-0520">NAD</keyword>
<keyword evidence="14 16" id="KW-0472">Membrane</keyword>
<evidence type="ECO:0000313" key="19">
    <source>
        <dbReference type="EMBL" id="BBB04516.1"/>
    </source>
</evidence>
<feature type="transmembrane region" description="Helical" evidence="16">
    <location>
        <begin position="195"/>
        <end position="217"/>
    </location>
</feature>
<evidence type="ECO:0000256" key="14">
    <source>
        <dbReference type="ARBA" id="ARBA00023136"/>
    </source>
</evidence>
<keyword evidence="10 16" id="KW-1133">Transmembrane helix</keyword>
<dbReference type="GO" id="GO:0031966">
    <property type="term" value="C:mitochondrial membrane"/>
    <property type="evidence" value="ECO:0007669"/>
    <property type="project" value="UniProtKB-SubCell"/>
</dbReference>
<dbReference type="PANTHER" id="PTHR43507">
    <property type="entry name" value="NADH-UBIQUINONE OXIDOREDUCTASE CHAIN 4"/>
    <property type="match status" value="1"/>
</dbReference>
<feature type="transmembrane region" description="Helical" evidence="16">
    <location>
        <begin position="286"/>
        <end position="304"/>
    </location>
</feature>
<evidence type="ECO:0000256" key="11">
    <source>
        <dbReference type="ARBA" id="ARBA00023027"/>
    </source>
</evidence>
<accession>A0A7I6N658</accession>
<feature type="transmembrane region" description="Helical" evidence="16">
    <location>
        <begin position="310"/>
        <end position="331"/>
    </location>
</feature>
<evidence type="ECO:0000259" key="17">
    <source>
        <dbReference type="Pfam" id="PF00361"/>
    </source>
</evidence>
<evidence type="ECO:0000256" key="12">
    <source>
        <dbReference type="ARBA" id="ARBA00023075"/>
    </source>
</evidence>
<dbReference type="InterPro" id="IPR003918">
    <property type="entry name" value="NADH_UbQ_OxRdtase"/>
</dbReference>
<dbReference type="GO" id="GO:0042773">
    <property type="term" value="P:ATP synthesis coupled electron transport"/>
    <property type="evidence" value="ECO:0007669"/>
    <property type="project" value="InterPro"/>
</dbReference>
<gene>
    <name evidence="19" type="primary">ND4</name>
</gene>
<name>A0A7I6N658_9TELE</name>
<feature type="transmembrane region" description="Helical" evidence="16">
    <location>
        <begin position="260"/>
        <end position="279"/>
    </location>
</feature>
<organism evidence="19">
    <name type="scientific">Antigonia rubescens</name>
    <name type="common">Indo-Pacific boarfish</name>
    <dbReference type="NCBI Taxonomy" id="990554"/>
    <lineage>
        <taxon>Eukaryota</taxon>
        <taxon>Metazoa</taxon>
        <taxon>Chordata</taxon>
        <taxon>Craniata</taxon>
        <taxon>Vertebrata</taxon>
        <taxon>Euteleostomi</taxon>
        <taxon>Actinopterygii</taxon>
        <taxon>Neopterygii</taxon>
        <taxon>Teleostei</taxon>
        <taxon>Neoteleostei</taxon>
        <taxon>Acanthomorphata</taxon>
        <taxon>Eupercaria</taxon>
        <taxon>Caproiformes</taxon>
        <taxon>Caproidae</taxon>
        <taxon>Antigonia</taxon>
    </lineage>
</organism>
<keyword evidence="9 16" id="KW-0249">Electron transport</keyword>
<dbReference type="GO" id="GO:0015990">
    <property type="term" value="P:electron transport coupled proton transport"/>
    <property type="evidence" value="ECO:0007669"/>
    <property type="project" value="TreeGrafter"/>
</dbReference>
<dbReference type="Pfam" id="PF00361">
    <property type="entry name" value="Proton_antipo_M"/>
    <property type="match status" value="1"/>
</dbReference>
<evidence type="ECO:0000256" key="15">
    <source>
        <dbReference type="ARBA" id="ARBA00049551"/>
    </source>
</evidence>
<evidence type="ECO:0000256" key="2">
    <source>
        <dbReference type="ARBA" id="ARBA00009025"/>
    </source>
</evidence>
<evidence type="ECO:0000256" key="5">
    <source>
        <dbReference type="ARBA" id="ARBA00022448"/>
    </source>
</evidence>
<evidence type="ECO:0000256" key="16">
    <source>
        <dbReference type="RuleBase" id="RU003297"/>
    </source>
</evidence>
<evidence type="ECO:0000256" key="7">
    <source>
        <dbReference type="ARBA" id="ARBA00022692"/>
    </source>
</evidence>
<keyword evidence="13 16" id="KW-0496">Mitochondrion</keyword>
<evidence type="ECO:0000256" key="9">
    <source>
        <dbReference type="ARBA" id="ARBA00022982"/>
    </source>
</evidence>
<dbReference type="InterPro" id="IPR000260">
    <property type="entry name" value="NADH4_N"/>
</dbReference>
<feature type="transmembrane region" description="Helical" evidence="16">
    <location>
        <begin position="117"/>
        <end position="134"/>
    </location>
</feature>
<feature type="transmembrane region" description="Helical" evidence="16">
    <location>
        <begin position="229"/>
        <end position="248"/>
    </location>
</feature>